<organism evidence="2">
    <name type="scientific">marine sediment metagenome</name>
    <dbReference type="NCBI Taxonomy" id="412755"/>
    <lineage>
        <taxon>unclassified sequences</taxon>
        <taxon>metagenomes</taxon>
        <taxon>ecological metagenomes</taxon>
    </lineage>
</organism>
<dbReference type="PANTHER" id="PTHR32248">
    <property type="entry name" value="RNA POLYMERASE SIGMA-54 FACTOR"/>
    <property type="match status" value="1"/>
</dbReference>
<dbReference type="Pfam" id="PF00309">
    <property type="entry name" value="Sigma54_AID"/>
    <property type="match status" value="1"/>
</dbReference>
<dbReference type="GO" id="GO:0016987">
    <property type="term" value="F:sigma factor activity"/>
    <property type="evidence" value="ECO:0007669"/>
    <property type="project" value="InterPro"/>
</dbReference>
<feature type="region of interest" description="Disordered" evidence="1">
    <location>
        <begin position="62"/>
        <end position="83"/>
    </location>
</feature>
<dbReference type="PANTHER" id="PTHR32248:SF4">
    <property type="entry name" value="RNA POLYMERASE SIGMA-54 FACTOR"/>
    <property type="match status" value="1"/>
</dbReference>
<evidence type="ECO:0008006" key="3">
    <source>
        <dbReference type="Google" id="ProtNLM"/>
    </source>
</evidence>
<protein>
    <recommendedName>
        <fullName evidence="3">RNA polymerase sigma factor 54 core-binding domain-containing protein</fullName>
    </recommendedName>
</protein>
<evidence type="ECO:0000256" key="1">
    <source>
        <dbReference type="SAM" id="MobiDB-lite"/>
    </source>
</evidence>
<feature type="non-terminal residue" evidence="2">
    <location>
        <position position="95"/>
    </location>
</feature>
<name>X1QJV8_9ZZZZ</name>
<reference evidence="2" key="1">
    <citation type="journal article" date="2014" name="Front. Microbiol.">
        <title>High frequency of phylogenetically diverse reductive dehalogenase-homologous genes in deep subseafloor sedimentary metagenomes.</title>
        <authorList>
            <person name="Kawai M."/>
            <person name="Futagami T."/>
            <person name="Toyoda A."/>
            <person name="Takaki Y."/>
            <person name="Nishi S."/>
            <person name="Hori S."/>
            <person name="Arai W."/>
            <person name="Tsubouchi T."/>
            <person name="Morono Y."/>
            <person name="Uchiyama I."/>
            <person name="Ito T."/>
            <person name="Fujiyama A."/>
            <person name="Inagaki F."/>
            <person name="Takami H."/>
        </authorList>
    </citation>
    <scope>NUCLEOTIDE SEQUENCE</scope>
    <source>
        <strain evidence="2">Expedition CK06-06</strain>
    </source>
</reference>
<accession>X1QJV8</accession>
<sequence>MKPELLLTQKQKLVLTPQLYQAINILQLNLTELKDLINEELVDNPLLEIKQETDSTIEKVNQEENTLTQTGEPNEKREENNFDNWLSYLKEKEYR</sequence>
<gene>
    <name evidence="2" type="ORF">S12H4_06303</name>
</gene>
<dbReference type="GO" id="GO:0001216">
    <property type="term" value="F:DNA-binding transcription activator activity"/>
    <property type="evidence" value="ECO:0007669"/>
    <property type="project" value="InterPro"/>
</dbReference>
<comment type="caution">
    <text evidence="2">The sequence shown here is derived from an EMBL/GenBank/DDBJ whole genome shotgun (WGS) entry which is preliminary data.</text>
</comment>
<dbReference type="EMBL" id="BARW01002196">
    <property type="protein sequence ID" value="GAI68777.1"/>
    <property type="molecule type" value="Genomic_DNA"/>
</dbReference>
<feature type="compositionally biased region" description="Polar residues" evidence="1">
    <location>
        <begin position="63"/>
        <end position="72"/>
    </location>
</feature>
<dbReference type="AlphaFoldDB" id="X1QJV8"/>
<dbReference type="InterPro" id="IPR000394">
    <property type="entry name" value="RNA_pol_sigma_54"/>
</dbReference>
<proteinExistence type="predicted"/>
<evidence type="ECO:0000313" key="2">
    <source>
        <dbReference type="EMBL" id="GAI68777.1"/>
    </source>
</evidence>